<comment type="caution">
    <text evidence="2">The sequence shown here is derived from an EMBL/GenBank/DDBJ whole genome shotgun (WGS) entry which is preliminary data.</text>
</comment>
<dbReference type="EMBL" id="JANPWB010000010">
    <property type="protein sequence ID" value="KAJ1139972.1"/>
    <property type="molecule type" value="Genomic_DNA"/>
</dbReference>
<dbReference type="Proteomes" id="UP001066276">
    <property type="component" value="Chromosome 6"/>
</dbReference>
<evidence type="ECO:0000313" key="3">
    <source>
        <dbReference type="Proteomes" id="UP001066276"/>
    </source>
</evidence>
<reference evidence="2" key="1">
    <citation type="journal article" date="2022" name="bioRxiv">
        <title>Sequencing and chromosome-scale assembly of the giantPleurodeles waltlgenome.</title>
        <authorList>
            <person name="Brown T."/>
            <person name="Elewa A."/>
            <person name="Iarovenko S."/>
            <person name="Subramanian E."/>
            <person name="Araus A.J."/>
            <person name="Petzold A."/>
            <person name="Susuki M."/>
            <person name="Suzuki K.-i.T."/>
            <person name="Hayashi T."/>
            <person name="Toyoda A."/>
            <person name="Oliveira C."/>
            <person name="Osipova E."/>
            <person name="Leigh N.D."/>
            <person name="Simon A."/>
            <person name="Yun M.H."/>
        </authorList>
    </citation>
    <scope>NUCLEOTIDE SEQUENCE</scope>
    <source>
        <strain evidence="2">20211129_DDA</strain>
        <tissue evidence="2">Liver</tissue>
    </source>
</reference>
<feature type="region of interest" description="Disordered" evidence="1">
    <location>
        <begin position="1"/>
        <end position="30"/>
    </location>
</feature>
<sequence>MEGGVRGLNGEGETSATEDLDDRTRRDDESLFSWRTNKVRASEKATLEGRKVQQVSSVSQCHLMPHSHPKPQEQRCSLLDQARPMSLVPGSGGHWLLLLGSKHKCNVRREDAAPRLCSPGIPPCLLVPCPRLRSWGTKPRPQGPALVTTNTDLCGVYGTGPGFLQYTSCMIP</sequence>
<dbReference type="AlphaFoldDB" id="A0AAV7QKI2"/>
<evidence type="ECO:0000313" key="2">
    <source>
        <dbReference type="EMBL" id="KAJ1139972.1"/>
    </source>
</evidence>
<keyword evidence="3" id="KW-1185">Reference proteome</keyword>
<feature type="compositionally biased region" description="Gly residues" evidence="1">
    <location>
        <begin position="1"/>
        <end position="10"/>
    </location>
</feature>
<organism evidence="2 3">
    <name type="scientific">Pleurodeles waltl</name>
    <name type="common">Iberian ribbed newt</name>
    <dbReference type="NCBI Taxonomy" id="8319"/>
    <lineage>
        <taxon>Eukaryota</taxon>
        <taxon>Metazoa</taxon>
        <taxon>Chordata</taxon>
        <taxon>Craniata</taxon>
        <taxon>Vertebrata</taxon>
        <taxon>Euteleostomi</taxon>
        <taxon>Amphibia</taxon>
        <taxon>Batrachia</taxon>
        <taxon>Caudata</taxon>
        <taxon>Salamandroidea</taxon>
        <taxon>Salamandridae</taxon>
        <taxon>Pleurodelinae</taxon>
        <taxon>Pleurodeles</taxon>
    </lineage>
</organism>
<evidence type="ECO:0000256" key="1">
    <source>
        <dbReference type="SAM" id="MobiDB-lite"/>
    </source>
</evidence>
<name>A0AAV7QKI2_PLEWA</name>
<accession>A0AAV7QKI2</accession>
<protein>
    <submittedName>
        <fullName evidence="2">Uncharacterized protein</fullName>
    </submittedName>
</protein>
<gene>
    <name evidence="2" type="ORF">NDU88_006333</name>
</gene>
<proteinExistence type="predicted"/>